<dbReference type="AlphaFoldDB" id="A0AAW3TXP1"/>
<sequence length="155" mass="18140">MSQEKKPGRSRIPITPERKEKIIALIERWTVEWGRLTGPTLETRVETCLGWKLSRIGMFKHPEIETAFEKRRLGLVEGKPPKKRRPAHEEVTAQRIKRLENDNTKLEKKVDNLLEMIARHHFNAQRRGMTIAELEAPLNQARTETQFPDTGKKKR</sequence>
<comment type="caution">
    <text evidence="3">The sequence shown here is derived from an EMBL/GenBank/DDBJ whole genome shotgun (WGS) entry which is preliminary data.</text>
</comment>
<gene>
    <name evidence="3" type="ORF">GGR47_003822</name>
</gene>
<evidence type="ECO:0000313" key="3">
    <source>
        <dbReference type="EMBL" id="MBB3877554.1"/>
    </source>
</evidence>
<accession>A0AAW3TXP1</accession>
<name>A0AAW3TXP1_9SPHN</name>
<reference evidence="3 4" key="1">
    <citation type="submission" date="2020-08" db="EMBL/GenBank/DDBJ databases">
        <title>Genomic Encyclopedia of Type Strains, Phase IV (KMG-IV): sequencing the most valuable type-strain genomes for metagenomic binning, comparative biology and taxonomic classification.</title>
        <authorList>
            <person name="Goeker M."/>
        </authorList>
    </citation>
    <scope>NUCLEOTIDE SEQUENCE [LARGE SCALE GENOMIC DNA]</scope>
    <source>
        <strain evidence="3 4">DSM 15581</strain>
    </source>
</reference>
<evidence type="ECO:0000256" key="2">
    <source>
        <dbReference type="SAM" id="MobiDB-lite"/>
    </source>
</evidence>
<dbReference type="RefSeq" id="WP_147037150.1">
    <property type="nucleotide sequence ID" value="NZ_JACIDB010000023.1"/>
</dbReference>
<keyword evidence="1" id="KW-0175">Coiled coil</keyword>
<proteinExistence type="predicted"/>
<keyword evidence="4" id="KW-1185">Reference proteome</keyword>
<feature type="region of interest" description="Disordered" evidence="2">
    <location>
        <begin position="135"/>
        <end position="155"/>
    </location>
</feature>
<protein>
    <recommendedName>
        <fullName evidence="5">Transposase</fullName>
    </recommendedName>
</protein>
<organism evidence="3 4">
    <name type="scientific">Sphingomonas aquatilis</name>
    <dbReference type="NCBI Taxonomy" id="93063"/>
    <lineage>
        <taxon>Bacteria</taxon>
        <taxon>Pseudomonadati</taxon>
        <taxon>Pseudomonadota</taxon>
        <taxon>Alphaproteobacteria</taxon>
        <taxon>Sphingomonadales</taxon>
        <taxon>Sphingomonadaceae</taxon>
        <taxon>Sphingomonas</taxon>
    </lineage>
</organism>
<feature type="coiled-coil region" evidence="1">
    <location>
        <begin position="89"/>
        <end position="116"/>
    </location>
</feature>
<evidence type="ECO:0008006" key="5">
    <source>
        <dbReference type="Google" id="ProtNLM"/>
    </source>
</evidence>
<dbReference type="Proteomes" id="UP000528945">
    <property type="component" value="Unassembled WGS sequence"/>
</dbReference>
<evidence type="ECO:0000313" key="4">
    <source>
        <dbReference type="Proteomes" id="UP000528945"/>
    </source>
</evidence>
<dbReference type="EMBL" id="JACIDB010000023">
    <property type="protein sequence ID" value="MBB3877554.1"/>
    <property type="molecule type" value="Genomic_DNA"/>
</dbReference>
<evidence type="ECO:0000256" key="1">
    <source>
        <dbReference type="SAM" id="Coils"/>
    </source>
</evidence>